<dbReference type="InterPro" id="IPR036383">
    <property type="entry name" value="TSP1_rpt_sf"/>
</dbReference>
<keyword evidence="2" id="KW-0472">Membrane</keyword>
<organism evidence="7">
    <name type="scientific">Hymenolepis diminuta</name>
    <name type="common">Rat tapeworm</name>
    <dbReference type="NCBI Taxonomy" id="6216"/>
    <lineage>
        <taxon>Eukaryota</taxon>
        <taxon>Metazoa</taxon>
        <taxon>Spiralia</taxon>
        <taxon>Lophotrochozoa</taxon>
        <taxon>Platyhelminthes</taxon>
        <taxon>Cestoda</taxon>
        <taxon>Eucestoda</taxon>
        <taxon>Cyclophyllidea</taxon>
        <taxon>Hymenolepididae</taxon>
        <taxon>Hymenolepis</taxon>
    </lineage>
</organism>
<dbReference type="AlphaFoldDB" id="A0A0R3SU98"/>
<keyword evidence="3" id="KW-0732">Signal</keyword>
<dbReference type="Proteomes" id="UP000274504">
    <property type="component" value="Unassembled WGS sequence"/>
</dbReference>
<dbReference type="SUPFAM" id="SSF57196">
    <property type="entry name" value="EGF/Laminin"/>
    <property type="match status" value="1"/>
</dbReference>
<dbReference type="Gene3D" id="2.10.25.10">
    <property type="entry name" value="Laminin"/>
    <property type="match status" value="2"/>
</dbReference>
<name>A0A0R3SU98_HYMDI</name>
<reference evidence="5 6" key="2">
    <citation type="submission" date="2018-11" db="EMBL/GenBank/DDBJ databases">
        <authorList>
            <consortium name="Pathogen Informatics"/>
        </authorList>
    </citation>
    <scope>NUCLEOTIDE SEQUENCE [LARGE SCALE GENOMIC DNA]</scope>
</reference>
<feature type="chain" id="PRO_5043131478" evidence="3">
    <location>
        <begin position="22"/>
        <end position="583"/>
    </location>
</feature>
<evidence type="ECO:0000313" key="7">
    <source>
        <dbReference type="WBParaSite" id="HDID_0000906201-mRNA-1"/>
    </source>
</evidence>
<gene>
    <name evidence="5" type="ORF">HDID_LOCUS9060</name>
</gene>
<dbReference type="GO" id="GO:0005112">
    <property type="term" value="F:Notch binding"/>
    <property type="evidence" value="ECO:0007669"/>
    <property type="project" value="TreeGrafter"/>
</dbReference>
<dbReference type="STRING" id="6216.A0A0R3SU98"/>
<feature type="disulfide bond" evidence="1">
    <location>
        <begin position="446"/>
        <end position="456"/>
    </location>
</feature>
<comment type="caution">
    <text evidence="1">Lacks conserved residue(s) required for the propagation of feature annotation.</text>
</comment>
<feature type="signal peptide" evidence="3">
    <location>
        <begin position="1"/>
        <end position="21"/>
    </location>
</feature>
<feature type="disulfide bond" evidence="1">
    <location>
        <begin position="469"/>
        <end position="478"/>
    </location>
</feature>
<dbReference type="EMBL" id="UYSG01011201">
    <property type="protein sequence ID" value="VDL61378.1"/>
    <property type="molecule type" value="Genomic_DNA"/>
</dbReference>
<dbReference type="PANTHER" id="PTHR24044:SF417">
    <property type="entry name" value="WEARY, ISOFORM B"/>
    <property type="match status" value="1"/>
</dbReference>
<dbReference type="OrthoDB" id="6228714at2759"/>
<dbReference type="InterPro" id="IPR000884">
    <property type="entry name" value="TSP1_rpt"/>
</dbReference>
<feature type="domain" description="EGF-like" evidence="4">
    <location>
        <begin position="335"/>
        <end position="382"/>
    </location>
</feature>
<evidence type="ECO:0000313" key="5">
    <source>
        <dbReference type="EMBL" id="VDL61378.1"/>
    </source>
</evidence>
<keyword evidence="1" id="KW-1015">Disulfide bond</keyword>
<dbReference type="InterPro" id="IPR000742">
    <property type="entry name" value="EGF"/>
</dbReference>
<dbReference type="PROSITE" id="PS50092">
    <property type="entry name" value="TSP1"/>
    <property type="match status" value="1"/>
</dbReference>
<evidence type="ECO:0000313" key="6">
    <source>
        <dbReference type="Proteomes" id="UP000274504"/>
    </source>
</evidence>
<reference evidence="7" key="1">
    <citation type="submission" date="2017-02" db="UniProtKB">
        <authorList>
            <consortium name="WormBaseParasite"/>
        </authorList>
    </citation>
    <scope>IDENTIFICATION</scope>
</reference>
<evidence type="ECO:0000256" key="3">
    <source>
        <dbReference type="SAM" id="SignalP"/>
    </source>
</evidence>
<dbReference type="PANTHER" id="PTHR24044">
    <property type="entry name" value="NOTCH LIGAND FAMILY MEMBER"/>
    <property type="match status" value="1"/>
</dbReference>
<evidence type="ECO:0000256" key="1">
    <source>
        <dbReference type="PROSITE-ProRule" id="PRU00076"/>
    </source>
</evidence>
<accession>A0A0R3SU98</accession>
<sequence length="583" mass="65794">MCLIRILCSFFLLCISPSVLSEEDIQIDTDLRHLKNLDLQYGYPLDAFGGMFPTFSVEADEADCNTDSNTVWELNKKNWRCKYAIAIVHGTYGASKYISSKEVIDFSNNVGDDMSLNDTMPASWTNDIYKIGKIPIPSYLQNDIYPSRHHSRISGLINSDRLKKAISLLNECIPKLARKIEPLRMRPLACNYARFLKIMLGKIDFGEDARLLVPPVDSKTLSSLYWLLFCKHVWSNVIRRLGVEGLEYNYHPSCPNPCARYHGNPCLGKANVFQLAKGLLERTDERQDRFFGAQICRHITDSLEDPGYATLSDHAYECICKRGYRWSNHTRSCVLINGCEGQSTCDPLGTRICVSSVSTISSVKDLPFTCLCHPGYMGTRCEKKRDACIENENPDQMSGNQACRVFLGNTCEPRIGTNFYTCHCNGLFIADKFIAFPNCFQRRPICSAVICNRGDCVASKDQLNYMCVCQMGWRGRHCEIPDIRMWLPWEGWSGCSAAICTGLGWRHRIRHCRVNISKLEEEGLDKGLCEGENIQRQLCKATCPAAVSPYILCLKIIVVFCLGCVILVGAVGLLFLRVKVEVE</sequence>
<keyword evidence="2" id="KW-0812">Transmembrane</keyword>
<feature type="domain" description="EGF-like" evidence="4">
    <location>
        <begin position="442"/>
        <end position="479"/>
    </location>
</feature>
<dbReference type="SMART" id="SM00181">
    <property type="entry name" value="EGF"/>
    <property type="match status" value="2"/>
</dbReference>
<dbReference type="PROSITE" id="PS00022">
    <property type="entry name" value="EGF_1"/>
    <property type="match status" value="2"/>
</dbReference>
<dbReference type="WBParaSite" id="HDID_0000906201-mRNA-1">
    <property type="protein sequence ID" value="HDID_0000906201-mRNA-1"/>
    <property type="gene ID" value="HDID_0000906201"/>
</dbReference>
<feature type="disulfide bond" evidence="1">
    <location>
        <begin position="372"/>
        <end position="381"/>
    </location>
</feature>
<dbReference type="PROSITE" id="PS01186">
    <property type="entry name" value="EGF_2"/>
    <property type="match status" value="2"/>
</dbReference>
<keyword evidence="2" id="KW-1133">Transmembrane helix</keyword>
<keyword evidence="1" id="KW-0245">EGF-like domain</keyword>
<feature type="transmembrane region" description="Helical" evidence="2">
    <location>
        <begin position="549"/>
        <end position="576"/>
    </location>
</feature>
<dbReference type="InterPro" id="IPR050906">
    <property type="entry name" value="Notch_signaling"/>
</dbReference>
<evidence type="ECO:0000256" key="2">
    <source>
        <dbReference type="SAM" id="Phobius"/>
    </source>
</evidence>
<evidence type="ECO:0000259" key="4">
    <source>
        <dbReference type="PROSITE" id="PS50026"/>
    </source>
</evidence>
<proteinExistence type="predicted"/>
<dbReference type="SUPFAM" id="SSF82895">
    <property type="entry name" value="TSP-1 type 1 repeat"/>
    <property type="match status" value="1"/>
</dbReference>
<dbReference type="PROSITE" id="PS50026">
    <property type="entry name" value="EGF_3"/>
    <property type="match status" value="2"/>
</dbReference>
<protein>
    <submittedName>
        <fullName evidence="7">EGF-like domain-containing protein</fullName>
    </submittedName>
</protein>